<keyword evidence="2" id="KW-1185">Reference proteome</keyword>
<dbReference type="AlphaFoldDB" id="E3GZ61"/>
<dbReference type="OrthoDB" id="146618at2157"/>
<evidence type="ECO:0008006" key="3">
    <source>
        <dbReference type="Google" id="ProtNLM"/>
    </source>
</evidence>
<dbReference type="EMBL" id="CP002278">
    <property type="protein sequence ID" value="ADP77593.1"/>
    <property type="molecule type" value="Genomic_DNA"/>
</dbReference>
<dbReference type="STRING" id="523846.Mfer_0794"/>
<accession>E3GZ61</accession>
<name>E3GZ61_METFV</name>
<sequence>MKVAVVTDGRYGERSYKTIKKYFDCKIVKMKCPSEAFLDDVEIPNNVFKKLKDTEIILIYILHPDVIYELVRRISDGKKWIIVASWDGKGFKKQLQAFKNVICPDLMCNIRKIGDKTFDKFASKIGKPKVEIKIKNGKLKDIKVLRTSPCGATLFVANYIKKKYINKKITKDLPREAGFKVQHYPCMAPKINILVDNECKKQFASELHKEAFEKALKNF</sequence>
<dbReference type="HOGENOM" id="CLU_110109_0_0_2"/>
<dbReference type="Proteomes" id="UP000002315">
    <property type="component" value="Chromosome"/>
</dbReference>
<evidence type="ECO:0000313" key="1">
    <source>
        <dbReference type="EMBL" id="ADP77593.1"/>
    </source>
</evidence>
<protein>
    <recommendedName>
        <fullName evidence="3">Thymidylate synthase</fullName>
    </recommendedName>
</protein>
<evidence type="ECO:0000313" key="2">
    <source>
        <dbReference type="Proteomes" id="UP000002315"/>
    </source>
</evidence>
<organism evidence="1 2">
    <name type="scientific">Methanothermus fervidus (strain ATCC 43054 / DSM 2088 / JCM 10308 / V24 S)</name>
    <dbReference type="NCBI Taxonomy" id="523846"/>
    <lineage>
        <taxon>Archaea</taxon>
        <taxon>Methanobacteriati</taxon>
        <taxon>Methanobacteriota</taxon>
        <taxon>Methanomada group</taxon>
        <taxon>Methanobacteria</taxon>
        <taxon>Methanobacteriales</taxon>
        <taxon>Methanothermaceae</taxon>
        <taxon>Methanothermus</taxon>
    </lineage>
</organism>
<dbReference type="Pfam" id="PF02593">
    <property type="entry name" value="DUF166"/>
    <property type="match status" value="1"/>
</dbReference>
<gene>
    <name evidence="1" type="ordered locus">Mfer_0794</name>
</gene>
<dbReference type="KEGG" id="mfv:Mfer_0794"/>
<reference evidence="1 2" key="1">
    <citation type="journal article" date="2010" name="Stand. Genomic Sci.">
        <title>Complete genome sequence of Methanothermus fervidus type strain (V24S).</title>
        <authorList>
            <person name="Anderson I."/>
            <person name="Djao O.D."/>
            <person name="Misra M."/>
            <person name="Chertkov O."/>
            <person name="Nolan M."/>
            <person name="Lucas S."/>
            <person name="Lapidus A."/>
            <person name="Del Rio T.G."/>
            <person name="Tice H."/>
            <person name="Cheng J.F."/>
            <person name="Tapia R."/>
            <person name="Han C."/>
            <person name="Goodwin L."/>
            <person name="Pitluck S."/>
            <person name="Liolios K."/>
            <person name="Ivanova N."/>
            <person name="Mavromatis K."/>
            <person name="Mikhailova N."/>
            <person name="Pati A."/>
            <person name="Brambilla E."/>
            <person name="Chen A."/>
            <person name="Palaniappan K."/>
            <person name="Land M."/>
            <person name="Hauser L."/>
            <person name="Chang Y.J."/>
            <person name="Jeffries C.D."/>
            <person name="Sikorski J."/>
            <person name="Spring S."/>
            <person name="Rohde M."/>
            <person name="Eichinger K."/>
            <person name="Huber H."/>
            <person name="Wirth R."/>
            <person name="Goker M."/>
            <person name="Detter J.C."/>
            <person name="Woyke T."/>
            <person name="Bristow J."/>
            <person name="Eisen J.A."/>
            <person name="Markowitz V."/>
            <person name="Hugenholtz P."/>
            <person name="Klenk H.P."/>
            <person name="Kyrpides N.C."/>
        </authorList>
    </citation>
    <scope>NUCLEOTIDE SEQUENCE [LARGE SCALE GENOMIC DNA]</scope>
    <source>
        <strain evidence="2">ATCC 43054 / DSM 2088 / JCM 10308 / V24 S</strain>
    </source>
</reference>
<proteinExistence type="predicted"/>
<dbReference type="InterPro" id="IPR003745">
    <property type="entry name" value="DUF166"/>
</dbReference>